<keyword evidence="12" id="KW-1185">Reference proteome</keyword>
<dbReference type="GO" id="GO:1990961">
    <property type="term" value="P:xenobiotic detoxification by transmembrane export across the plasma membrane"/>
    <property type="evidence" value="ECO:0007669"/>
    <property type="project" value="UniProtKB-ARBA"/>
</dbReference>
<keyword evidence="6 10" id="KW-0472">Membrane</keyword>
<evidence type="ECO:0000256" key="9">
    <source>
        <dbReference type="RuleBase" id="RU003942"/>
    </source>
</evidence>
<dbReference type="Gene3D" id="1.10.3730.20">
    <property type="match status" value="1"/>
</dbReference>
<keyword evidence="5 10" id="KW-1133">Transmembrane helix</keyword>
<evidence type="ECO:0000313" key="12">
    <source>
        <dbReference type="Proteomes" id="UP000255070"/>
    </source>
</evidence>
<dbReference type="PANTHER" id="PTHR30561">
    <property type="entry name" value="SMR FAMILY PROTON-DEPENDENT DRUG EFFLUX TRANSPORTER SUGE"/>
    <property type="match status" value="1"/>
</dbReference>
<dbReference type="EMBL" id="UFXL01000001">
    <property type="protein sequence ID" value="SUY80059.1"/>
    <property type="molecule type" value="Genomic_DNA"/>
</dbReference>
<keyword evidence="2" id="KW-0813">Transport</keyword>
<name>A0A8B4S9A1_COMTE</name>
<feature type="transmembrane region" description="Helical" evidence="10">
    <location>
        <begin position="84"/>
        <end position="104"/>
    </location>
</feature>
<evidence type="ECO:0000256" key="10">
    <source>
        <dbReference type="SAM" id="Phobius"/>
    </source>
</evidence>
<evidence type="ECO:0000313" key="11">
    <source>
        <dbReference type="EMBL" id="SUY80059.1"/>
    </source>
</evidence>
<evidence type="ECO:0000256" key="6">
    <source>
        <dbReference type="ARBA" id="ARBA00023136"/>
    </source>
</evidence>
<dbReference type="Pfam" id="PF00893">
    <property type="entry name" value="Multi_Drug_Res"/>
    <property type="match status" value="1"/>
</dbReference>
<feature type="transmembrane region" description="Helical" evidence="10">
    <location>
        <begin position="33"/>
        <end position="50"/>
    </location>
</feature>
<dbReference type="InterPro" id="IPR045324">
    <property type="entry name" value="Small_multidrug_res"/>
</dbReference>
<evidence type="ECO:0000256" key="5">
    <source>
        <dbReference type="ARBA" id="ARBA00022989"/>
    </source>
</evidence>
<dbReference type="GO" id="GO:0005886">
    <property type="term" value="C:plasma membrane"/>
    <property type="evidence" value="ECO:0007669"/>
    <property type="project" value="UniProtKB-SubCell"/>
</dbReference>
<dbReference type="AlphaFoldDB" id="A0A8B4S9A1"/>
<evidence type="ECO:0000256" key="1">
    <source>
        <dbReference type="ARBA" id="ARBA00004651"/>
    </source>
</evidence>
<dbReference type="RefSeq" id="WP_003080957.1">
    <property type="nucleotide sequence ID" value="NZ_BBJZ01000003.1"/>
</dbReference>
<comment type="subcellular location">
    <subcellularLocation>
        <location evidence="1 9">Cell membrane</location>
        <topology evidence="1 9">Multi-pass membrane protein</topology>
    </subcellularLocation>
</comment>
<gene>
    <name evidence="11" type="primary">sugE</name>
    <name evidence="11" type="ORF">NCTC10698_05007</name>
</gene>
<evidence type="ECO:0000256" key="7">
    <source>
        <dbReference type="ARBA" id="ARBA00038151"/>
    </source>
</evidence>
<sequence>MAWVYLLVAGVLEVVWAFTMKQSHGFTNLKYSAITIVAMIASFGLLSVAMRSLPLGTAYTIWTGIGAVGAFLVGVTVLGEQLSAMRVGAAVLIVSGLVLMKLSAGE</sequence>
<comment type="similarity">
    <text evidence="7">Belongs to the drug/metabolite transporter (DMT) superfamily. Small multidrug resistance (SMR) (TC 2.A.7.1) family. Gdx/SugE subfamily.</text>
</comment>
<dbReference type="GeneID" id="63996895"/>
<comment type="caution">
    <text evidence="11">The sequence shown here is derived from an EMBL/GenBank/DDBJ whole genome shotgun (WGS) entry which is preliminary data.</text>
</comment>
<proteinExistence type="inferred from homology"/>
<dbReference type="Proteomes" id="UP000255070">
    <property type="component" value="Unassembled WGS sequence"/>
</dbReference>
<dbReference type="FunFam" id="1.10.3730.20:FF:000001">
    <property type="entry name" value="Quaternary ammonium compound resistance transporter SugE"/>
    <property type="match status" value="1"/>
</dbReference>
<evidence type="ECO:0000256" key="8">
    <source>
        <dbReference type="ARBA" id="ARBA00039168"/>
    </source>
</evidence>
<organism evidence="11 12">
    <name type="scientific">Comamonas testosteroni</name>
    <name type="common">Pseudomonas testosteroni</name>
    <dbReference type="NCBI Taxonomy" id="285"/>
    <lineage>
        <taxon>Bacteria</taxon>
        <taxon>Pseudomonadati</taxon>
        <taxon>Pseudomonadota</taxon>
        <taxon>Betaproteobacteria</taxon>
        <taxon>Burkholderiales</taxon>
        <taxon>Comamonadaceae</taxon>
        <taxon>Comamonas</taxon>
    </lineage>
</organism>
<evidence type="ECO:0000256" key="2">
    <source>
        <dbReference type="ARBA" id="ARBA00022448"/>
    </source>
</evidence>
<evidence type="ECO:0000256" key="3">
    <source>
        <dbReference type="ARBA" id="ARBA00022475"/>
    </source>
</evidence>
<dbReference type="PANTHER" id="PTHR30561:SF0">
    <property type="entry name" value="GUANIDINIUM EXPORTER"/>
    <property type="match status" value="1"/>
</dbReference>
<evidence type="ECO:0000256" key="4">
    <source>
        <dbReference type="ARBA" id="ARBA00022692"/>
    </source>
</evidence>
<dbReference type="InterPro" id="IPR037185">
    <property type="entry name" value="EmrE-like"/>
</dbReference>
<feature type="transmembrane region" description="Helical" evidence="10">
    <location>
        <begin position="57"/>
        <end position="78"/>
    </location>
</feature>
<reference evidence="11 12" key="1">
    <citation type="submission" date="2018-06" db="EMBL/GenBank/DDBJ databases">
        <authorList>
            <consortium name="Pathogen Informatics"/>
            <person name="Doyle S."/>
        </authorList>
    </citation>
    <scope>NUCLEOTIDE SEQUENCE [LARGE SCALE GENOMIC DNA]</scope>
    <source>
        <strain evidence="11 12">NCTC10698</strain>
    </source>
</reference>
<keyword evidence="3" id="KW-1003">Cell membrane</keyword>
<protein>
    <recommendedName>
        <fullName evidence="8">Guanidinium exporter</fullName>
    </recommendedName>
</protein>
<keyword evidence="4 9" id="KW-0812">Transmembrane</keyword>
<dbReference type="InterPro" id="IPR000390">
    <property type="entry name" value="Small_drug/metabolite_transptr"/>
</dbReference>
<dbReference type="GO" id="GO:0022857">
    <property type="term" value="F:transmembrane transporter activity"/>
    <property type="evidence" value="ECO:0007669"/>
    <property type="project" value="InterPro"/>
</dbReference>
<dbReference type="SUPFAM" id="SSF103481">
    <property type="entry name" value="Multidrug resistance efflux transporter EmrE"/>
    <property type="match status" value="1"/>
</dbReference>
<accession>A0A8B4S9A1</accession>